<accession>A0A0A3IGM8</accession>
<comment type="caution">
    <text evidence="9">The sequence shown here is derived from an EMBL/GenBank/DDBJ whole genome shotgun (WGS) entry which is preliminary data.</text>
</comment>
<keyword evidence="2 7" id="KW-0808">Transferase</keyword>
<dbReference type="InterPro" id="IPR013710">
    <property type="entry name" value="DapH_N"/>
</dbReference>
<evidence type="ECO:0000313" key="9">
    <source>
        <dbReference type="EMBL" id="KGR83916.1"/>
    </source>
</evidence>
<dbReference type="CDD" id="cd03350">
    <property type="entry name" value="LbH_THP_succinylT"/>
    <property type="match status" value="1"/>
</dbReference>
<keyword evidence="5 7" id="KW-0457">Lysine biosynthesis</keyword>
<comment type="catalytic activity">
    <reaction evidence="7">
        <text>(S)-2,3,4,5-tetrahydrodipicolinate + acetyl-CoA + H2O = L-2-acetamido-6-oxoheptanedioate + CoA</text>
        <dbReference type="Rhea" id="RHEA:13085"/>
        <dbReference type="ChEBI" id="CHEBI:15377"/>
        <dbReference type="ChEBI" id="CHEBI:16845"/>
        <dbReference type="ChEBI" id="CHEBI:57287"/>
        <dbReference type="ChEBI" id="CHEBI:57288"/>
        <dbReference type="ChEBI" id="CHEBI:58117"/>
        <dbReference type="EC" id="2.3.1.89"/>
    </reaction>
</comment>
<dbReference type="Pfam" id="PF00132">
    <property type="entry name" value="Hexapep"/>
    <property type="match status" value="1"/>
</dbReference>
<evidence type="ECO:0000259" key="8">
    <source>
        <dbReference type="Pfam" id="PF08503"/>
    </source>
</evidence>
<comment type="similarity">
    <text evidence="7">Belongs to the transferase hexapeptide repeat family. DapH subfamily.</text>
</comment>
<evidence type="ECO:0000256" key="2">
    <source>
        <dbReference type="ARBA" id="ARBA00022679"/>
    </source>
</evidence>
<dbReference type="UniPathway" id="UPA00034">
    <property type="reaction ID" value="UER00022"/>
</dbReference>
<evidence type="ECO:0000256" key="1">
    <source>
        <dbReference type="ARBA" id="ARBA00022605"/>
    </source>
</evidence>
<dbReference type="Proteomes" id="UP000030437">
    <property type="component" value="Unassembled WGS sequence"/>
</dbReference>
<dbReference type="InterPro" id="IPR019873">
    <property type="entry name" value="DapH"/>
</dbReference>
<dbReference type="EC" id="2.3.1.89" evidence="7"/>
<keyword evidence="1 7" id="KW-0028">Amino-acid biosynthesis</keyword>
<keyword evidence="6 7" id="KW-0012">Acyltransferase</keyword>
<dbReference type="Pfam" id="PF14602">
    <property type="entry name" value="Hexapep_2"/>
    <property type="match status" value="1"/>
</dbReference>
<sequence>MSEKLNAQQIIEFISGAKKVTPVKVYVKGDNAASLSYGKDTKVFGEGNSAIVFGEWSEIETALQNHGGKITDYVIENDRRNSGVPLLDMKHINARIEPGAIIRDQVTIGDQAVIMMGAIINIGAEIGPKTMIDMGAVLGGRATVGANCHIGAGTVLAGVIEPPSAQPVIIEDDVVIGANAVVLEGVRVGKGAVVAAGAIVIEDVAPYTVVGGVPARVLKELDEKTKSKTEVIDALRNI</sequence>
<dbReference type="GO" id="GO:0019877">
    <property type="term" value="P:diaminopimelate biosynthetic process"/>
    <property type="evidence" value="ECO:0007669"/>
    <property type="project" value="UniProtKB-UniRule"/>
</dbReference>
<keyword evidence="10" id="KW-1185">Reference proteome</keyword>
<dbReference type="OrthoDB" id="9788080at2"/>
<dbReference type="PROSITE" id="PS00101">
    <property type="entry name" value="HEXAPEP_TRANSFERASES"/>
    <property type="match status" value="1"/>
</dbReference>
<evidence type="ECO:0000256" key="6">
    <source>
        <dbReference type="ARBA" id="ARBA00023315"/>
    </source>
</evidence>
<evidence type="ECO:0000256" key="4">
    <source>
        <dbReference type="ARBA" id="ARBA00022915"/>
    </source>
</evidence>
<evidence type="ECO:0000256" key="5">
    <source>
        <dbReference type="ARBA" id="ARBA00023154"/>
    </source>
</evidence>
<dbReference type="STRING" id="1220589.CD32_14580"/>
<evidence type="ECO:0000256" key="3">
    <source>
        <dbReference type="ARBA" id="ARBA00022737"/>
    </source>
</evidence>
<organism evidence="9 10">
    <name type="scientific">Lysinibacillus odysseyi 34hs-1 = NBRC 100172</name>
    <dbReference type="NCBI Taxonomy" id="1220589"/>
    <lineage>
        <taxon>Bacteria</taxon>
        <taxon>Bacillati</taxon>
        <taxon>Bacillota</taxon>
        <taxon>Bacilli</taxon>
        <taxon>Bacillales</taxon>
        <taxon>Bacillaceae</taxon>
        <taxon>Lysinibacillus</taxon>
    </lineage>
</organism>
<keyword evidence="4 7" id="KW-0220">Diaminopimelate biosynthesis</keyword>
<dbReference type="EMBL" id="JPVP01000057">
    <property type="protein sequence ID" value="KGR83916.1"/>
    <property type="molecule type" value="Genomic_DNA"/>
</dbReference>
<dbReference type="InterPro" id="IPR011004">
    <property type="entry name" value="Trimer_LpxA-like_sf"/>
</dbReference>
<reference evidence="9 10" key="1">
    <citation type="submission" date="2014-02" db="EMBL/GenBank/DDBJ databases">
        <title>Draft genome sequence of Lysinibacillus odysseyi NBRC 100172.</title>
        <authorList>
            <person name="Zhang F."/>
            <person name="Wang G."/>
            <person name="Zhang L."/>
        </authorList>
    </citation>
    <scope>NUCLEOTIDE SEQUENCE [LARGE SCALE GENOMIC DNA]</scope>
    <source>
        <strain evidence="9 10">NBRC 100172</strain>
    </source>
</reference>
<dbReference type="AlphaFoldDB" id="A0A0A3IGM8"/>
<dbReference type="NCBIfam" id="TIGR03532">
    <property type="entry name" value="DapD_Ac"/>
    <property type="match status" value="1"/>
</dbReference>
<dbReference type="GO" id="GO:0009089">
    <property type="term" value="P:lysine biosynthetic process via diaminopimelate"/>
    <property type="evidence" value="ECO:0007669"/>
    <property type="project" value="UniProtKB-UniRule"/>
</dbReference>
<dbReference type="PANTHER" id="PTHR43300:SF10">
    <property type="entry name" value="2,3,4,5-TETRAHYDROPYRIDINE-2,6-DICARBOXYLATE N-ACETYLTRANSFERASE"/>
    <property type="match status" value="1"/>
</dbReference>
<comment type="pathway">
    <text evidence="7">Amino-acid biosynthesis; L-lysine biosynthesis via DAP pathway; LL-2,6-diaminopimelate from (S)-tetrahydrodipicolinate (acetylase route): step 1/3.</text>
</comment>
<dbReference type="Gene3D" id="2.160.10.10">
    <property type="entry name" value="Hexapeptide repeat proteins"/>
    <property type="match status" value="1"/>
</dbReference>
<name>A0A0A3IGM8_9BACI</name>
<protein>
    <recommendedName>
        <fullName evidence="7">2,3,4,5-tetrahydropyridine-2,6-dicarboxylate N-acetyltransferase</fullName>
        <ecNumber evidence="7">2.3.1.89</ecNumber>
    </recommendedName>
    <alternativeName>
        <fullName evidence="7">Tetrahydrodipicolinate N-acetyltransferase</fullName>
        <shortName evidence="7">THP acetyltransferase</shortName>
        <shortName evidence="7">Tetrahydropicolinate acetylase</shortName>
    </alternativeName>
</protein>
<dbReference type="SUPFAM" id="SSF51161">
    <property type="entry name" value="Trimeric LpxA-like enzymes"/>
    <property type="match status" value="1"/>
</dbReference>
<dbReference type="Gene3D" id="3.30.70.250">
    <property type="entry name" value="Malonyl-CoA ACP transacylase, ACP-binding"/>
    <property type="match status" value="1"/>
</dbReference>
<keyword evidence="3 7" id="KW-0677">Repeat</keyword>
<proteinExistence type="inferred from homology"/>
<feature type="domain" description="2,3,4,5-tetrahydropyridine-2,6-dicarboxylate N-acetyltransferase N-terminal" evidence="8">
    <location>
        <begin position="5"/>
        <end position="89"/>
    </location>
</feature>
<dbReference type="PANTHER" id="PTHR43300">
    <property type="entry name" value="ACETYLTRANSFERASE"/>
    <property type="match status" value="1"/>
</dbReference>
<evidence type="ECO:0000256" key="7">
    <source>
        <dbReference type="HAMAP-Rule" id="MF_01691"/>
    </source>
</evidence>
<dbReference type="InterPro" id="IPR018357">
    <property type="entry name" value="Hexapep_transf_CS"/>
</dbReference>
<dbReference type="InterPro" id="IPR001451">
    <property type="entry name" value="Hexapep"/>
</dbReference>
<dbReference type="RefSeq" id="WP_036155864.1">
    <property type="nucleotide sequence ID" value="NZ_AVCX01000004.1"/>
</dbReference>
<comment type="function">
    <text evidence="7">Catalyzes the transfer of an acetyl group from acetyl-CoA to tetrahydrodipicolinate.</text>
</comment>
<dbReference type="InterPro" id="IPR050179">
    <property type="entry name" value="Trans_hexapeptide_repeat"/>
</dbReference>
<evidence type="ECO:0000313" key="10">
    <source>
        <dbReference type="Proteomes" id="UP000030437"/>
    </source>
</evidence>
<gene>
    <name evidence="7" type="primary">dapH</name>
    <name evidence="9" type="ORF">CD32_14580</name>
</gene>
<dbReference type="HAMAP" id="MF_01691">
    <property type="entry name" value="DapH"/>
    <property type="match status" value="1"/>
</dbReference>
<dbReference type="GO" id="GO:0047200">
    <property type="term" value="F:tetrahydrodipicolinate N-acetyltransferase activity"/>
    <property type="evidence" value="ECO:0007669"/>
    <property type="project" value="UniProtKB-UniRule"/>
</dbReference>
<dbReference type="eggNOG" id="COG2171">
    <property type="taxonomic scope" value="Bacteria"/>
</dbReference>
<dbReference type="Pfam" id="PF08503">
    <property type="entry name" value="DapH_N"/>
    <property type="match status" value="1"/>
</dbReference>